<keyword evidence="2" id="KW-1185">Reference proteome</keyword>
<sequence>NQKKNEITDENVTSISPSVTAQESDVSVNNDDVVDELSNVETILEPVKELNMFIAANKCFLEYVHDSTGLPWWATIMLSTIFLRSVFTLPIAIWQQKNAARLLNAQPRINGWFEKLKHQVARKMRSQGRSYEEFQAELQKKVFSKKRICLHTPYMTGHVTADEINDFENGGFLWFSDLTAVDPTLFFPLAIGATNLFNIELHRWTSRGKPSTRQKVITNIGRGLSIIMVPVATKAPMVGDMFVLAYIKLLQRGAKCCFQNTIDSKKVRISSKGRVKRSRGVNKEWLAQVFKGLNHVLKYYLILSVRSRTSLPRFHRPTVHDELSDRAPSTADMAEVVCGE</sequence>
<organism evidence="1 2">
    <name type="scientific">Acaulospora colombiana</name>
    <dbReference type="NCBI Taxonomy" id="27376"/>
    <lineage>
        <taxon>Eukaryota</taxon>
        <taxon>Fungi</taxon>
        <taxon>Fungi incertae sedis</taxon>
        <taxon>Mucoromycota</taxon>
        <taxon>Glomeromycotina</taxon>
        <taxon>Glomeromycetes</taxon>
        <taxon>Diversisporales</taxon>
        <taxon>Acaulosporaceae</taxon>
        <taxon>Acaulospora</taxon>
    </lineage>
</organism>
<gene>
    <name evidence="1" type="ORF">ACOLOM_LOCUS5912</name>
</gene>
<dbReference type="Proteomes" id="UP000789525">
    <property type="component" value="Unassembled WGS sequence"/>
</dbReference>
<evidence type="ECO:0000313" key="2">
    <source>
        <dbReference type="Proteomes" id="UP000789525"/>
    </source>
</evidence>
<accession>A0ACA9MC53</accession>
<reference evidence="1" key="1">
    <citation type="submission" date="2021-06" db="EMBL/GenBank/DDBJ databases">
        <authorList>
            <person name="Kallberg Y."/>
            <person name="Tangrot J."/>
            <person name="Rosling A."/>
        </authorList>
    </citation>
    <scope>NUCLEOTIDE SEQUENCE</scope>
    <source>
        <strain evidence="1">CL356</strain>
    </source>
</reference>
<comment type="caution">
    <text evidence="1">The sequence shown here is derived from an EMBL/GenBank/DDBJ whole genome shotgun (WGS) entry which is preliminary data.</text>
</comment>
<feature type="non-terminal residue" evidence="1">
    <location>
        <position position="1"/>
    </location>
</feature>
<name>A0ACA9MC53_9GLOM</name>
<evidence type="ECO:0000313" key="1">
    <source>
        <dbReference type="EMBL" id="CAG8579513.1"/>
    </source>
</evidence>
<protein>
    <submittedName>
        <fullName evidence="1">9228_t:CDS:1</fullName>
    </submittedName>
</protein>
<proteinExistence type="predicted"/>
<dbReference type="EMBL" id="CAJVPT010011470">
    <property type="protein sequence ID" value="CAG8579513.1"/>
    <property type="molecule type" value="Genomic_DNA"/>
</dbReference>